<dbReference type="InterPro" id="IPR003141">
    <property type="entry name" value="Pol/His_phosphatase_N"/>
</dbReference>
<dbReference type="GO" id="GO:0006260">
    <property type="term" value="P:DNA replication"/>
    <property type="evidence" value="ECO:0007669"/>
    <property type="project" value="InterPro"/>
</dbReference>
<comment type="caution">
    <text evidence="2">The sequence shown here is derived from an EMBL/GenBank/DDBJ whole genome shotgun (WGS) entry which is preliminary data.</text>
</comment>
<dbReference type="InterPro" id="IPR004805">
    <property type="entry name" value="DnaE2/DnaE/PolC"/>
</dbReference>
<name>X0TF45_9ZZZZ</name>
<dbReference type="Pfam" id="PF02811">
    <property type="entry name" value="PHP"/>
    <property type="match status" value="1"/>
</dbReference>
<dbReference type="InterPro" id="IPR004013">
    <property type="entry name" value="PHP_dom"/>
</dbReference>
<dbReference type="AlphaFoldDB" id="X0TF45"/>
<accession>X0TF45</accession>
<feature type="non-terminal residue" evidence="2">
    <location>
        <position position="200"/>
    </location>
</feature>
<dbReference type="Gene3D" id="3.20.20.140">
    <property type="entry name" value="Metal-dependent hydrolases"/>
    <property type="match status" value="1"/>
</dbReference>
<dbReference type="SMART" id="SM00481">
    <property type="entry name" value="POLIIIAc"/>
    <property type="match status" value="1"/>
</dbReference>
<organism evidence="2">
    <name type="scientific">marine sediment metagenome</name>
    <dbReference type="NCBI Taxonomy" id="412755"/>
    <lineage>
        <taxon>unclassified sequences</taxon>
        <taxon>metagenomes</taxon>
        <taxon>ecological metagenomes</taxon>
    </lineage>
</organism>
<dbReference type="EMBL" id="BARS01016372">
    <property type="protein sequence ID" value="GAF86787.1"/>
    <property type="molecule type" value="Genomic_DNA"/>
</dbReference>
<dbReference type="PANTHER" id="PTHR32294:SF4">
    <property type="entry name" value="ERROR-PRONE DNA POLYMERASE"/>
    <property type="match status" value="1"/>
</dbReference>
<proteinExistence type="predicted"/>
<dbReference type="SUPFAM" id="SSF89550">
    <property type="entry name" value="PHP domain-like"/>
    <property type="match status" value="1"/>
</dbReference>
<evidence type="ECO:0000259" key="1">
    <source>
        <dbReference type="SMART" id="SM00481"/>
    </source>
</evidence>
<gene>
    <name evidence="2" type="ORF">S01H1_26949</name>
</gene>
<feature type="domain" description="Polymerase/histidinol phosphatase N-terminal" evidence="1">
    <location>
        <begin position="4"/>
        <end position="71"/>
    </location>
</feature>
<reference evidence="2" key="1">
    <citation type="journal article" date="2014" name="Front. Microbiol.">
        <title>High frequency of phylogenetically diverse reductive dehalogenase-homologous genes in deep subseafloor sedimentary metagenomes.</title>
        <authorList>
            <person name="Kawai M."/>
            <person name="Futagami T."/>
            <person name="Toyoda A."/>
            <person name="Takaki Y."/>
            <person name="Nishi S."/>
            <person name="Hori S."/>
            <person name="Arai W."/>
            <person name="Tsubouchi T."/>
            <person name="Morono Y."/>
            <person name="Uchiyama I."/>
            <person name="Ito T."/>
            <person name="Fujiyama A."/>
            <person name="Inagaki F."/>
            <person name="Takami H."/>
        </authorList>
    </citation>
    <scope>NUCLEOTIDE SEQUENCE</scope>
    <source>
        <strain evidence="2">Expedition CK06-06</strain>
    </source>
</reference>
<evidence type="ECO:0000313" key="2">
    <source>
        <dbReference type="EMBL" id="GAF86787.1"/>
    </source>
</evidence>
<dbReference type="GO" id="GO:0008408">
    <property type="term" value="F:3'-5' exonuclease activity"/>
    <property type="evidence" value="ECO:0007669"/>
    <property type="project" value="InterPro"/>
</dbReference>
<sequence length="200" mass="22469">MNYAELHCHSYYSFHDGASSLEELMLRAKELGYHALAITDHDNLCGAMRFAQLAHSLEMKGIVGAEITLHGGFHLTLLARDRQGYGNLCRLITAAHAAGERNVPELPPELLPEHAAGLITLSGCQRGELAQLVDNSRLDEARQLVRQYLDWFSTENYYIELQQNLAFGDTERNKSLLELARETGARVVATGNIHYHIRER</sequence>
<dbReference type="PANTHER" id="PTHR32294">
    <property type="entry name" value="DNA POLYMERASE III SUBUNIT ALPHA"/>
    <property type="match status" value="1"/>
</dbReference>
<protein>
    <recommendedName>
        <fullName evidence="1">Polymerase/histidinol phosphatase N-terminal domain-containing protein</fullName>
    </recommendedName>
</protein>
<dbReference type="InterPro" id="IPR016195">
    <property type="entry name" value="Pol/histidinol_Pase-like"/>
</dbReference>